<dbReference type="InterPro" id="IPR025161">
    <property type="entry name" value="IS402-like_dom"/>
</dbReference>
<dbReference type="Pfam" id="PF13340">
    <property type="entry name" value="DUF4096"/>
    <property type="match status" value="1"/>
</dbReference>
<sequence length="309" mass="33808">MRLDLGIVVRFGFSGRHVADWFEQAAGVEPIHPFEGGKLDGFERPPRPAPVDDLGLKQSDHGLGESIIVRVADAADAQFDARFSKALGVSTGAPWRWMPQDLPPWAAVYQQAQRWLSAGCFEQRAEDLRAVLRLAAGHKAEPSAAILDSRTLRATPESGERAGYDGAKRKQGSKLHMAVDTLGHLLALHVTPANADDRAQVEHLTKAVQAATGDSVEVAFVDQGYTGDKAATAAREHGIEREVVRLPEAKRGFVLQPPSWVVERSFAWATRFRRLVKDYERYATTLADLHIVAFTCLMLEKAALLVAGS</sequence>
<dbReference type="AlphaFoldDB" id="A0AA40S871"/>
<evidence type="ECO:0000313" key="3">
    <source>
        <dbReference type="EMBL" id="MBA8916228.1"/>
    </source>
</evidence>
<evidence type="ECO:0000313" key="4">
    <source>
        <dbReference type="Proteomes" id="UP000543554"/>
    </source>
</evidence>
<name>A0AA40S871_9HYPH</name>
<evidence type="ECO:0000259" key="2">
    <source>
        <dbReference type="Pfam" id="PF13340"/>
    </source>
</evidence>
<dbReference type="GO" id="GO:0003677">
    <property type="term" value="F:DNA binding"/>
    <property type="evidence" value="ECO:0007669"/>
    <property type="project" value="InterPro"/>
</dbReference>
<dbReference type="NCBIfam" id="NF033580">
    <property type="entry name" value="transpos_IS5_3"/>
    <property type="match status" value="1"/>
</dbReference>
<keyword evidence="4" id="KW-1185">Reference proteome</keyword>
<comment type="caution">
    <text evidence="3">The sequence shown here is derived from an EMBL/GenBank/DDBJ whole genome shotgun (WGS) entry which is preliminary data.</text>
</comment>
<reference evidence="3 4" key="1">
    <citation type="submission" date="2020-08" db="EMBL/GenBank/DDBJ databases">
        <title>Genomic Encyclopedia of Type Strains, Phase IV (KMG-IV): sequencing the most valuable type-strain genomes for metagenomic binning, comparative biology and taxonomic classification.</title>
        <authorList>
            <person name="Goeker M."/>
        </authorList>
    </citation>
    <scope>NUCLEOTIDE SEQUENCE [LARGE SCALE GENOMIC DNA]</scope>
    <source>
        <strain evidence="3 4">DSM 11490</strain>
    </source>
</reference>
<dbReference type="GO" id="GO:0006313">
    <property type="term" value="P:DNA transposition"/>
    <property type="evidence" value="ECO:0007669"/>
    <property type="project" value="InterPro"/>
</dbReference>
<feature type="domain" description="Insertion element IS402-like" evidence="2">
    <location>
        <begin position="89"/>
        <end position="123"/>
    </location>
</feature>
<dbReference type="Proteomes" id="UP000543554">
    <property type="component" value="Unassembled WGS sequence"/>
</dbReference>
<dbReference type="PANTHER" id="PTHR30007:SF0">
    <property type="entry name" value="TRANSPOSASE"/>
    <property type="match status" value="1"/>
</dbReference>
<evidence type="ECO:0000259" key="1">
    <source>
        <dbReference type="Pfam" id="PF01609"/>
    </source>
</evidence>
<accession>A0AA40S871</accession>
<organism evidence="3 4">
    <name type="scientific">Methylorubrum thiocyanatum</name>
    <dbReference type="NCBI Taxonomy" id="47958"/>
    <lineage>
        <taxon>Bacteria</taxon>
        <taxon>Pseudomonadati</taxon>
        <taxon>Pseudomonadota</taxon>
        <taxon>Alphaproteobacteria</taxon>
        <taxon>Hyphomicrobiales</taxon>
        <taxon>Methylobacteriaceae</taxon>
        <taxon>Methylorubrum</taxon>
    </lineage>
</organism>
<gene>
    <name evidence="3" type="ORF">HNR51_005349</name>
</gene>
<dbReference type="EMBL" id="JACJIB010000019">
    <property type="protein sequence ID" value="MBA8916228.1"/>
    <property type="molecule type" value="Genomic_DNA"/>
</dbReference>
<dbReference type="InterPro" id="IPR002559">
    <property type="entry name" value="Transposase_11"/>
</dbReference>
<dbReference type="GO" id="GO:0004803">
    <property type="term" value="F:transposase activity"/>
    <property type="evidence" value="ECO:0007669"/>
    <property type="project" value="InterPro"/>
</dbReference>
<proteinExistence type="predicted"/>
<feature type="domain" description="Transposase IS4-like" evidence="1">
    <location>
        <begin position="141"/>
        <end position="297"/>
    </location>
</feature>
<dbReference type="Pfam" id="PF01609">
    <property type="entry name" value="DDE_Tnp_1"/>
    <property type="match status" value="1"/>
</dbReference>
<protein>
    <submittedName>
        <fullName evidence="3">Transposase</fullName>
    </submittedName>
</protein>
<dbReference type="PANTHER" id="PTHR30007">
    <property type="entry name" value="PHP DOMAIN PROTEIN"/>
    <property type="match status" value="1"/>
</dbReference>